<keyword evidence="4" id="KW-1185">Reference proteome</keyword>
<organism evidence="3 4">
    <name type="scientific">Solanum tuberosum</name>
    <name type="common">Potato</name>
    <dbReference type="NCBI Taxonomy" id="4113"/>
    <lineage>
        <taxon>Eukaryota</taxon>
        <taxon>Viridiplantae</taxon>
        <taxon>Streptophyta</taxon>
        <taxon>Embryophyta</taxon>
        <taxon>Tracheophyta</taxon>
        <taxon>Spermatophyta</taxon>
        <taxon>Magnoliopsida</taxon>
        <taxon>eudicotyledons</taxon>
        <taxon>Gunneridae</taxon>
        <taxon>Pentapetalae</taxon>
        <taxon>asterids</taxon>
        <taxon>lamiids</taxon>
        <taxon>Solanales</taxon>
        <taxon>Solanaceae</taxon>
        <taxon>Solanoideae</taxon>
        <taxon>Solaneae</taxon>
        <taxon>Solanum</taxon>
    </lineage>
</organism>
<name>M1DXT9_SOLTU</name>
<feature type="region of interest" description="Disordered" evidence="1">
    <location>
        <begin position="512"/>
        <end position="568"/>
    </location>
</feature>
<feature type="compositionally biased region" description="Acidic residues" evidence="1">
    <location>
        <begin position="636"/>
        <end position="648"/>
    </location>
</feature>
<feature type="compositionally biased region" description="Basic and acidic residues" evidence="1">
    <location>
        <begin position="258"/>
        <end position="277"/>
    </location>
</feature>
<dbReference type="AlphaFoldDB" id="M1DXT9"/>
<dbReference type="PANTHER" id="PTHR33180:SF31">
    <property type="entry name" value="POLYPROTEIN PROTEIN"/>
    <property type="match status" value="1"/>
</dbReference>
<dbReference type="InParanoid" id="M1DXT9"/>
<sequence>MLLECFYRGLGPENRIMANQLSSGYLMRHSYETTTQLLDCVAKTNKEKIEKAKDQDLKTLLGQLDVLAQKVKDLEVLSKKKDMYIPPHKRRKMKKQEGGQIEEVKVWKVFERSKMASKRSSRRIAEEVGKPYLDHRLNLRSWVESRDTARQTTRLFTEIPHLAFNFMLYLKFDSVTFGENLEVAESLLDRPLSAPLNPFCTVTFNELILGRRMLSAIHRKAFPSSTCQIFLRILSQSFRRARSSLPNLAHPSDSDDLFEPKEDQPLQSRRDEIRARSYPDLARVPPVPTPADSVPTPTPLVAPVPPVVPPPSILNRFGSSIYGELVPKSKKKASEFRTVKSVVVRGKEVECNSEYINTVLDRGYDFDHPNLTTATSSLDEIKGWLAVLISNTTPRWIKVGVPIEKRDLSIVARFWFGFISSTIMPSQNESILRHPKVACLGAIISQRSIDVGLLIEQEITMRAKQRHTSLSFPVLITELCRRARVPRDDARDFEVIPSSSTDIWRIEAEYTPEKADRRRATPVDTSPEVDVDSIPAEASLPTPTTGPSGTSAPSTPSQGSGTSTSSQPAKITQAIILKMGHLAHSSDTSIDTLTTRVEACESRHVETSEAADDLDVPETLEIPLATTRDVHRDDAAVDESDAETNDEQIEIREESIYRDLPDLEETIV</sequence>
<dbReference type="Pfam" id="PF20167">
    <property type="entry name" value="Transposase_32"/>
    <property type="match status" value="1"/>
</dbReference>
<reference evidence="4" key="1">
    <citation type="journal article" date="2011" name="Nature">
        <title>Genome sequence and analysis of the tuber crop potato.</title>
        <authorList>
            <consortium name="The Potato Genome Sequencing Consortium"/>
        </authorList>
    </citation>
    <scope>NUCLEOTIDE SEQUENCE [LARGE SCALE GENOMIC DNA]</scope>
    <source>
        <strain evidence="4">cv. DM1-3 516 R44</strain>
    </source>
</reference>
<evidence type="ECO:0000313" key="3">
    <source>
        <dbReference type="EnsemblPlants" id="PGSC0003DMT400096153"/>
    </source>
</evidence>
<reference evidence="3" key="2">
    <citation type="submission" date="2015-06" db="UniProtKB">
        <authorList>
            <consortium name="EnsemblPlants"/>
        </authorList>
    </citation>
    <scope>IDENTIFICATION</scope>
    <source>
        <strain evidence="3">DM1-3 516 R44</strain>
    </source>
</reference>
<dbReference type="InterPro" id="IPR046796">
    <property type="entry name" value="Transposase_32_dom"/>
</dbReference>
<dbReference type="PANTHER" id="PTHR33180">
    <property type="entry name" value="PHOTOSYSTEM II CP43 REACTION CENTER PROTEIN"/>
    <property type="match status" value="1"/>
</dbReference>
<feature type="region of interest" description="Disordered" evidence="1">
    <location>
        <begin position="245"/>
        <end position="298"/>
    </location>
</feature>
<feature type="domain" description="Putative plant transposon protein" evidence="2">
    <location>
        <begin position="324"/>
        <end position="486"/>
    </location>
</feature>
<dbReference type="HOGENOM" id="CLU_029307_12_3_1"/>
<evidence type="ECO:0000256" key="1">
    <source>
        <dbReference type="SAM" id="MobiDB-lite"/>
    </source>
</evidence>
<accession>M1DXT9</accession>
<dbReference type="Gramene" id="PGSC0003DMT400096153">
    <property type="protein sequence ID" value="PGSC0003DMT400096153"/>
    <property type="gene ID" value="PGSC0003DMG400045724"/>
</dbReference>
<feature type="region of interest" description="Disordered" evidence="1">
    <location>
        <begin position="629"/>
        <end position="648"/>
    </location>
</feature>
<feature type="compositionally biased region" description="Low complexity" evidence="1">
    <location>
        <begin position="541"/>
        <end position="568"/>
    </location>
</feature>
<dbReference type="PaxDb" id="4113-PGSC0003DMT400096153"/>
<proteinExistence type="predicted"/>
<dbReference type="GO" id="GO:0009523">
    <property type="term" value="C:photosystem II"/>
    <property type="evidence" value="ECO:0000318"/>
    <property type="project" value="GO_Central"/>
</dbReference>
<dbReference type="GO" id="GO:0009579">
    <property type="term" value="C:thylakoid"/>
    <property type="evidence" value="ECO:0000318"/>
    <property type="project" value="GO_Central"/>
</dbReference>
<protein>
    <recommendedName>
        <fullName evidence="2">Putative plant transposon protein domain-containing protein</fullName>
    </recommendedName>
</protein>
<evidence type="ECO:0000313" key="4">
    <source>
        <dbReference type="Proteomes" id="UP000011115"/>
    </source>
</evidence>
<feature type="compositionally biased region" description="Basic and acidic residues" evidence="1">
    <location>
        <begin position="512"/>
        <end position="521"/>
    </location>
</feature>
<dbReference type="Proteomes" id="UP000011115">
    <property type="component" value="Unassembled WGS sequence"/>
</dbReference>
<dbReference type="EnsemblPlants" id="PGSC0003DMT400096153">
    <property type="protein sequence ID" value="PGSC0003DMT400096153"/>
    <property type="gene ID" value="PGSC0003DMG400045724"/>
</dbReference>
<evidence type="ECO:0000259" key="2">
    <source>
        <dbReference type="Pfam" id="PF20167"/>
    </source>
</evidence>